<feature type="compositionally biased region" description="Low complexity" evidence="1">
    <location>
        <begin position="448"/>
        <end position="457"/>
    </location>
</feature>
<reference evidence="2 3" key="1">
    <citation type="submission" date="2023-09" db="EMBL/GenBank/DDBJ databases">
        <title>Pangenome analysis of Batrachochytrium dendrobatidis and related Chytrids.</title>
        <authorList>
            <person name="Yacoub M.N."/>
            <person name="Stajich J.E."/>
            <person name="James T.Y."/>
        </authorList>
    </citation>
    <scope>NUCLEOTIDE SEQUENCE [LARGE SCALE GENOMIC DNA]</scope>
    <source>
        <strain evidence="2 3">JEL0888</strain>
    </source>
</reference>
<organism evidence="2 3">
    <name type="scientific">Polyrhizophydium stewartii</name>
    <dbReference type="NCBI Taxonomy" id="2732419"/>
    <lineage>
        <taxon>Eukaryota</taxon>
        <taxon>Fungi</taxon>
        <taxon>Fungi incertae sedis</taxon>
        <taxon>Chytridiomycota</taxon>
        <taxon>Chytridiomycota incertae sedis</taxon>
        <taxon>Chytridiomycetes</taxon>
        <taxon>Rhizophydiales</taxon>
        <taxon>Rhizophydiales incertae sedis</taxon>
        <taxon>Polyrhizophydium</taxon>
    </lineage>
</organism>
<dbReference type="Proteomes" id="UP001527925">
    <property type="component" value="Unassembled WGS sequence"/>
</dbReference>
<proteinExistence type="predicted"/>
<dbReference type="PANTHER" id="PTHR15002:SF0">
    <property type="entry name" value="RIBOSOMAL BIOGENESIS PROTEIN LAS1L"/>
    <property type="match status" value="1"/>
</dbReference>
<feature type="region of interest" description="Disordered" evidence="1">
    <location>
        <begin position="301"/>
        <end position="324"/>
    </location>
</feature>
<dbReference type="Pfam" id="PF04031">
    <property type="entry name" value="Las1"/>
    <property type="match status" value="1"/>
</dbReference>
<name>A0ABR4N1M3_9FUNG</name>
<gene>
    <name evidence="2" type="primary">LAS1</name>
    <name evidence="2" type="ORF">HK105_207149</name>
</gene>
<feature type="region of interest" description="Disordered" evidence="1">
    <location>
        <begin position="423"/>
        <end position="459"/>
    </location>
</feature>
<evidence type="ECO:0000313" key="2">
    <source>
        <dbReference type="EMBL" id="KAL2913404.1"/>
    </source>
</evidence>
<accession>A0ABR4N1M3</accession>
<sequence>MRRVPRVVPWATTEEWEWAYAALYSGDADAQLRAVRRLKAWASRGKVPHAVESTGNLVEISLRDAGLLSALSDTELRLQYSMAFIRFVNGLIDQSQKGAFAGSATAVAESLGLPAWFVELRHGATHDKLPPLSLLRTGRTHALDWLHANYWAVQKSFVADATVKVHSLLREFKDAQKAALAVNAASASKAADGGQAAGGVRAADDAEKEIQRVLRGLDEVVSGDNFPDLVVPVMLSPGFLVPVAKRKRAQYGADGTPAGLPHQLAQLWWRFIDACEAAWQGFAEELVVAVVEFVASAAAAGEHDDHQPDEARPGEAAAGKDPRTSRSFVGTLAAWAVSIIEKLGGGEQPMDLARVARACLASPGVLSLHILDAAMSRDAELSSRIAPVRAFVEKRMRIEAALAHNLRSPEAAVAAAAAAVSVVKPSPDASSKKSASGKRGSKPRADPEAAASASPDTEAWDARNARLEAEMDAIRHRVQLAKNQHESDSVGRAAKRVKITPAADGQDAGEGTWTLLDADSAWQPCPIGCLPSGTVPQLDLPRELDDVAVALQAGVLQIPVGASSDALAPWHHTPADEPAVPDGVDAELPAAADGAQTRPRVRQDHFLDPMSLVLL</sequence>
<protein>
    <submittedName>
        <fullName evidence="2">rRNA-processing protein las1</fullName>
    </submittedName>
</protein>
<evidence type="ECO:0000313" key="3">
    <source>
        <dbReference type="Proteomes" id="UP001527925"/>
    </source>
</evidence>
<comment type="caution">
    <text evidence="2">The sequence shown here is derived from an EMBL/GenBank/DDBJ whole genome shotgun (WGS) entry which is preliminary data.</text>
</comment>
<feature type="compositionally biased region" description="Low complexity" evidence="1">
    <location>
        <begin position="423"/>
        <end position="434"/>
    </location>
</feature>
<keyword evidence="3" id="KW-1185">Reference proteome</keyword>
<evidence type="ECO:0000256" key="1">
    <source>
        <dbReference type="SAM" id="MobiDB-lite"/>
    </source>
</evidence>
<dbReference type="InterPro" id="IPR007174">
    <property type="entry name" value="Las1"/>
</dbReference>
<dbReference type="EMBL" id="JADGIZ020000047">
    <property type="protein sequence ID" value="KAL2913404.1"/>
    <property type="molecule type" value="Genomic_DNA"/>
</dbReference>
<dbReference type="PANTHER" id="PTHR15002">
    <property type="entry name" value="RIBOSOMAL BIOGENESIS PROTEIN LAS1L"/>
    <property type="match status" value="1"/>
</dbReference>